<protein>
    <submittedName>
        <fullName evidence="1">Uncharacterized protein</fullName>
    </submittedName>
</protein>
<evidence type="ECO:0000313" key="2">
    <source>
        <dbReference type="Proteomes" id="UP000265520"/>
    </source>
</evidence>
<organism evidence="1 2">
    <name type="scientific">Trifolium medium</name>
    <dbReference type="NCBI Taxonomy" id="97028"/>
    <lineage>
        <taxon>Eukaryota</taxon>
        <taxon>Viridiplantae</taxon>
        <taxon>Streptophyta</taxon>
        <taxon>Embryophyta</taxon>
        <taxon>Tracheophyta</taxon>
        <taxon>Spermatophyta</taxon>
        <taxon>Magnoliopsida</taxon>
        <taxon>eudicotyledons</taxon>
        <taxon>Gunneridae</taxon>
        <taxon>Pentapetalae</taxon>
        <taxon>rosids</taxon>
        <taxon>fabids</taxon>
        <taxon>Fabales</taxon>
        <taxon>Fabaceae</taxon>
        <taxon>Papilionoideae</taxon>
        <taxon>50 kb inversion clade</taxon>
        <taxon>NPAAA clade</taxon>
        <taxon>Hologalegina</taxon>
        <taxon>IRL clade</taxon>
        <taxon>Trifolieae</taxon>
        <taxon>Trifolium</taxon>
    </lineage>
</organism>
<proteinExistence type="predicted"/>
<comment type="caution">
    <text evidence="1">The sequence shown here is derived from an EMBL/GenBank/DDBJ whole genome shotgun (WGS) entry which is preliminary data.</text>
</comment>
<dbReference type="Proteomes" id="UP000265520">
    <property type="component" value="Unassembled WGS sequence"/>
</dbReference>
<sequence>MCEAKHVPQYPGDERLYSVKALMVGQYREYDKKKDSTRVVEADDMGGN</sequence>
<keyword evidence="2" id="KW-1185">Reference proteome</keyword>
<dbReference type="AlphaFoldDB" id="A0A392VBR9"/>
<name>A0A392VBR9_9FABA</name>
<reference evidence="1 2" key="1">
    <citation type="journal article" date="2018" name="Front. Plant Sci.">
        <title>Red Clover (Trifolium pratense) and Zigzag Clover (T. medium) - A Picture of Genomic Similarities and Differences.</title>
        <authorList>
            <person name="Dluhosova J."/>
            <person name="Istvanek J."/>
            <person name="Nedelnik J."/>
            <person name="Repkova J."/>
        </authorList>
    </citation>
    <scope>NUCLEOTIDE SEQUENCE [LARGE SCALE GENOMIC DNA]</scope>
    <source>
        <strain evidence="2">cv. 10/8</strain>
        <tissue evidence="1">Leaf</tissue>
    </source>
</reference>
<dbReference type="EMBL" id="LXQA011096890">
    <property type="protein sequence ID" value="MCI84689.1"/>
    <property type="molecule type" value="Genomic_DNA"/>
</dbReference>
<accession>A0A392VBR9</accession>
<evidence type="ECO:0000313" key="1">
    <source>
        <dbReference type="EMBL" id="MCI84689.1"/>
    </source>
</evidence>